<dbReference type="AlphaFoldDB" id="A0A392P903"/>
<organism evidence="1 2">
    <name type="scientific">Trifolium medium</name>
    <dbReference type="NCBI Taxonomy" id="97028"/>
    <lineage>
        <taxon>Eukaryota</taxon>
        <taxon>Viridiplantae</taxon>
        <taxon>Streptophyta</taxon>
        <taxon>Embryophyta</taxon>
        <taxon>Tracheophyta</taxon>
        <taxon>Spermatophyta</taxon>
        <taxon>Magnoliopsida</taxon>
        <taxon>eudicotyledons</taxon>
        <taxon>Gunneridae</taxon>
        <taxon>Pentapetalae</taxon>
        <taxon>rosids</taxon>
        <taxon>fabids</taxon>
        <taxon>Fabales</taxon>
        <taxon>Fabaceae</taxon>
        <taxon>Papilionoideae</taxon>
        <taxon>50 kb inversion clade</taxon>
        <taxon>NPAAA clade</taxon>
        <taxon>Hologalegina</taxon>
        <taxon>IRL clade</taxon>
        <taxon>Trifolieae</taxon>
        <taxon>Trifolium</taxon>
    </lineage>
</organism>
<evidence type="ECO:0000313" key="1">
    <source>
        <dbReference type="EMBL" id="MCI08563.1"/>
    </source>
</evidence>
<dbReference type="EMBL" id="LXQA010069480">
    <property type="protein sequence ID" value="MCI08563.1"/>
    <property type="molecule type" value="Genomic_DNA"/>
</dbReference>
<protein>
    <submittedName>
        <fullName evidence="1">Uncharacterized protein</fullName>
    </submittedName>
</protein>
<sequence length="69" mass="7872">CALYQCLTAPNYMMWYMKISHPYIIALPPGNPLQLAELDAIVQQEQLLRARGQLTWSLDSATSVNLHRN</sequence>
<feature type="non-terminal residue" evidence="1">
    <location>
        <position position="1"/>
    </location>
</feature>
<accession>A0A392P903</accession>
<evidence type="ECO:0000313" key="2">
    <source>
        <dbReference type="Proteomes" id="UP000265520"/>
    </source>
</evidence>
<proteinExistence type="predicted"/>
<reference evidence="1 2" key="1">
    <citation type="journal article" date="2018" name="Front. Plant Sci.">
        <title>Red Clover (Trifolium pratense) and Zigzag Clover (T. medium) - A Picture of Genomic Similarities and Differences.</title>
        <authorList>
            <person name="Dluhosova J."/>
            <person name="Istvanek J."/>
            <person name="Nedelnik J."/>
            <person name="Repkova J."/>
        </authorList>
    </citation>
    <scope>NUCLEOTIDE SEQUENCE [LARGE SCALE GENOMIC DNA]</scope>
    <source>
        <strain evidence="2">cv. 10/8</strain>
        <tissue evidence="1">Leaf</tissue>
    </source>
</reference>
<comment type="caution">
    <text evidence="1">The sequence shown here is derived from an EMBL/GenBank/DDBJ whole genome shotgun (WGS) entry which is preliminary data.</text>
</comment>
<keyword evidence="2" id="KW-1185">Reference proteome</keyword>
<dbReference type="Proteomes" id="UP000265520">
    <property type="component" value="Unassembled WGS sequence"/>
</dbReference>
<name>A0A392P903_9FABA</name>